<keyword evidence="9" id="KW-0406">Ion transport</keyword>
<keyword evidence="6 12" id="KW-0812">Transmembrane</keyword>
<evidence type="ECO:0000256" key="12">
    <source>
        <dbReference type="SAM" id="Phobius"/>
    </source>
</evidence>
<accession>A0A0K9NZ09</accession>
<dbReference type="GO" id="GO:1902600">
    <property type="term" value="P:proton transmembrane transport"/>
    <property type="evidence" value="ECO:0007669"/>
    <property type="project" value="InterPro"/>
</dbReference>
<evidence type="ECO:0000256" key="9">
    <source>
        <dbReference type="ARBA" id="ARBA00023065"/>
    </source>
</evidence>
<dbReference type="InterPro" id="IPR050794">
    <property type="entry name" value="CPA2_transporter"/>
</dbReference>
<reference evidence="17" key="1">
    <citation type="journal article" date="2016" name="Nature">
        <title>The genome of the seagrass Zostera marina reveals angiosperm adaptation to the sea.</title>
        <authorList>
            <person name="Olsen J.L."/>
            <person name="Rouze P."/>
            <person name="Verhelst B."/>
            <person name="Lin Y.-C."/>
            <person name="Bayer T."/>
            <person name="Collen J."/>
            <person name="Dattolo E."/>
            <person name="De Paoli E."/>
            <person name="Dittami S."/>
            <person name="Maumus F."/>
            <person name="Michel G."/>
            <person name="Kersting A."/>
            <person name="Lauritano C."/>
            <person name="Lohaus R."/>
            <person name="Toepel M."/>
            <person name="Tonon T."/>
            <person name="Vanneste K."/>
            <person name="Amirebrahimi M."/>
            <person name="Brakel J."/>
            <person name="Bostroem C."/>
            <person name="Chovatia M."/>
            <person name="Grimwood J."/>
            <person name="Jenkins J.W."/>
            <person name="Jueterbock A."/>
            <person name="Mraz A."/>
            <person name="Stam W.T."/>
            <person name="Tice H."/>
            <person name="Bornberg-Bauer E."/>
            <person name="Green P.J."/>
            <person name="Pearson G.A."/>
            <person name="Procaccini G."/>
            <person name="Duarte C.M."/>
            <person name="Schmutz J."/>
            <person name="Reusch T.B.H."/>
            <person name="Van de Peer Y."/>
        </authorList>
    </citation>
    <scope>NUCLEOTIDE SEQUENCE [LARGE SCALE GENOMIC DNA]</scope>
    <source>
        <strain evidence="17">cv. Finnish</strain>
    </source>
</reference>
<comment type="caution">
    <text evidence="16">The sequence shown here is derived from an EMBL/GenBank/DDBJ whole genome shotgun (WGS) entry which is preliminary data.</text>
</comment>
<keyword evidence="7" id="KW-0630">Potassium</keyword>
<feature type="transmembrane region" description="Helical" evidence="12">
    <location>
        <begin position="91"/>
        <end position="110"/>
    </location>
</feature>
<comment type="similarity">
    <text evidence="11">Belongs to the monovalent cation:proton antiporter 2 (CPA2) transporter (TC 2.A.37) family. CHX (TC 2.A.37.4) subfamily.</text>
</comment>
<evidence type="ECO:0000256" key="2">
    <source>
        <dbReference type="ARBA" id="ARBA00004119"/>
    </source>
</evidence>
<keyword evidence="8 12" id="KW-1133">Transmembrane helix</keyword>
<dbReference type="GO" id="GO:0006885">
    <property type="term" value="P:regulation of pH"/>
    <property type="evidence" value="ECO:0000318"/>
    <property type="project" value="GO_Central"/>
</dbReference>
<evidence type="ECO:0000256" key="5">
    <source>
        <dbReference type="ARBA" id="ARBA00022538"/>
    </source>
</evidence>
<dbReference type="PANTHER" id="PTHR32468:SF30">
    <property type="entry name" value="OS12G0109150 PROTEIN"/>
    <property type="match status" value="1"/>
</dbReference>
<feature type="transmembrane region" description="Helical" evidence="12">
    <location>
        <begin position="345"/>
        <end position="369"/>
    </location>
</feature>
<dbReference type="GO" id="GO:0012505">
    <property type="term" value="C:endomembrane system"/>
    <property type="evidence" value="ECO:0000318"/>
    <property type="project" value="GO_Central"/>
</dbReference>
<feature type="transmembrane region" description="Helical" evidence="12">
    <location>
        <begin position="191"/>
        <end position="216"/>
    </location>
</feature>
<dbReference type="Gene3D" id="1.20.1530.20">
    <property type="match status" value="1"/>
</dbReference>
<evidence type="ECO:0000259" key="15">
    <source>
        <dbReference type="Pfam" id="PF23259"/>
    </source>
</evidence>
<dbReference type="Pfam" id="PF23259">
    <property type="entry name" value="CHX17_C"/>
    <property type="match status" value="1"/>
</dbReference>
<evidence type="ECO:0000256" key="1">
    <source>
        <dbReference type="ARBA" id="ARBA00003198"/>
    </source>
</evidence>
<dbReference type="GO" id="GO:0016020">
    <property type="term" value="C:membrane"/>
    <property type="evidence" value="ECO:0007669"/>
    <property type="project" value="UniProtKB-SubCell"/>
</dbReference>
<dbReference type="OrthoDB" id="1889525at2759"/>
<evidence type="ECO:0000259" key="14">
    <source>
        <dbReference type="Pfam" id="PF23256"/>
    </source>
</evidence>
<keyword evidence="17" id="KW-1185">Reference proteome</keyword>
<comment type="subcellular location">
    <subcellularLocation>
        <location evidence="3">Membrane</location>
        <topology evidence="3">Multi-pass membrane protein</topology>
    </subcellularLocation>
    <subcellularLocation>
        <location evidence="2">Plastid</location>
        <location evidence="2">Chloroplast envelope</location>
    </subcellularLocation>
</comment>
<feature type="transmembrane region" description="Helical" evidence="12">
    <location>
        <begin position="222"/>
        <end position="244"/>
    </location>
</feature>
<gene>
    <name evidence="16" type="ORF">ZOSMA_49G00330</name>
</gene>
<protein>
    <submittedName>
        <fullName evidence="16">Cation/H(+) antiporter</fullName>
    </submittedName>
</protein>
<comment type="function">
    <text evidence="1">May function as sodium-coupled metabolite transporter across the chloroplast envelope.</text>
</comment>
<feature type="domain" description="Cation/H(+) antiporter central" evidence="14">
    <location>
        <begin position="559"/>
        <end position="634"/>
    </location>
</feature>
<evidence type="ECO:0000259" key="13">
    <source>
        <dbReference type="Pfam" id="PF00999"/>
    </source>
</evidence>
<evidence type="ECO:0000256" key="7">
    <source>
        <dbReference type="ARBA" id="ARBA00022958"/>
    </source>
</evidence>
<dbReference type="InterPro" id="IPR038770">
    <property type="entry name" value="Na+/solute_symporter_sf"/>
</dbReference>
<dbReference type="GO" id="GO:0009941">
    <property type="term" value="C:chloroplast envelope"/>
    <property type="evidence" value="ECO:0007669"/>
    <property type="project" value="UniProtKB-SubCell"/>
</dbReference>
<dbReference type="GO" id="GO:0015297">
    <property type="term" value="F:antiporter activity"/>
    <property type="evidence" value="ECO:0007669"/>
    <property type="project" value="InterPro"/>
</dbReference>
<organism evidence="16 17">
    <name type="scientific">Zostera marina</name>
    <name type="common">Eelgrass</name>
    <dbReference type="NCBI Taxonomy" id="29655"/>
    <lineage>
        <taxon>Eukaryota</taxon>
        <taxon>Viridiplantae</taxon>
        <taxon>Streptophyta</taxon>
        <taxon>Embryophyta</taxon>
        <taxon>Tracheophyta</taxon>
        <taxon>Spermatophyta</taxon>
        <taxon>Magnoliopsida</taxon>
        <taxon>Liliopsida</taxon>
        <taxon>Zosteraceae</taxon>
        <taxon>Zostera</taxon>
    </lineage>
</organism>
<dbReference type="Proteomes" id="UP000036987">
    <property type="component" value="Unassembled WGS sequence"/>
</dbReference>
<evidence type="ECO:0000256" key="4">
    <source>
        <dbReference type="ARBA" id="ARBA00022448"/>
    </source>
</evidence>
<feature type="transmembrane region" description="Helical" evidence="12">
    <location>
        <begin position="265"/>
        <end position="294"/>
    </location>
</feature>
<feature type="domain" description="Cation/H(+) antiporter C-terminal" evidence="15">
    <location>
        <begin position="648"/>
        <end position="792"/>
    </location>
</feature>
<evidence type="ECO:0000313" key="17">
    <source>
        <dbReference type="Proteomes" id="UP000036987"/>
    </source>
</evidence>
<sequence length="807" mass="89913">MANLPCYPRPKSIYSSGVWLDESPVHSSLPLLLIQITFIVVFSRIIHSALRPLGQSTIVSQILTGFVLGPCFLGSFRFFKELYEPANIVNLKTVGTVGILYFQFLIGVKIDVGMLRKSGKNALAVSFGGHVIPVLAIALLRYLLSIGAITILMIRKSQIYNNAFQWSTSSIIVVASLLDEMNLLNSKIGRLAIAASLVETTVYTTVKAVAGLSFISRKVENYYTSVIVLSTNIAYILAVLYIARPITQWMVRKTPQGGQLSEEDFAFLIFMVLLFSIACIYIGIDISFSLFFLGLMLPSGPPVGSTLVDRLEGIVTNLYFPIYVAVIAIKFDFNLVMDYIKELKLAVFLDSITIIGKTIGVMAAAFFSARLSPRSIFALAFIMNTRGITELILVEKNYDWASIDPMFPTLSMVEVTAIAIIAAPLVKILYDPSKRYKGHTRRTMMQHYFNDNIELRVVSCIHRQENVPPTVNILESLCIDNENPFCIYLLHLRELVGRVTSVILPYKKIKSSPYGNPATDIVVNAFTAFEDRKNGNNYKGISNNNDDDNNIHIPGADCVTVQPYVNVAPYTSMYDDICDLAISKKASMVLVPFHRTIGFSGAIEEVSEDIRQVNLSVLKHSPCTVAILIDHGHNTDIDTALDNTIHNVVVYFLGGCDDRESLALAMRIGLNPRVGITVFHFKLKEDETKVDENEDILDNQMIEAFTVEFRNRNNMIYREEFVEDGEEMVDNIRMTSNAFDLIIVGRRQELSESPLTEGMSAWSEFSELGIIGDMLASKDLDCQISTLVIQQAKKPGNGKDGNVLKEF</sequence>
<dbReference type="AlphaFoldDB" id="A0A0K9NZ09"/>
<feature type="transmembrane region" description="Helical" evidence="12">
    <location>
        <begin position="58"/>
        <end position="79"/>
    </location>
</feature>
<dbReference type="PANTHER" id="PTHR32468">
    <property type="entry name" value="CATION/H + ANTIPORTER"/>
    <property type="match status" value="1"/>
</dbReference>
<feature type="transmembrane region" description="Helical" evidence="12">
    <location>
        <begin position="314"/>
        <end position="333"/>
    </location>
</feature>
<evidence type="ECO:0000313" key="16">
    <source>
        <dbReference type="EMBL" id="KMZ61964.1"/>
    </source>
</evidence>
<dbReference type="Pfam" id="PF23256">
    <property type="entry name" value="CHX17_2nd"/>
    <property type="match status" value="1"/>
</dbReference>
<feature type="transmembrane region" description="Helical" evidence="12">
    <location>
        <begin position="28"/>
        <end position="46"/>
    </location>
</feature>
<keyword evidence="5" id="KW-0633">Potassium transport</keyword>
<dbReference type="InterPro" id="IPR057291">
    <property type="entry name" value="CHX17_2nd"/>
</dbReference>
<dbReference type="OMA" id="HRECING"/>
<dbReference type="InterPro" id="IPR006153">
    <property type="entry name" value="Cation/H_exchanger_TM"/>
</dbReference>
<evidence type="ECO:0000256" key="6">
    <source>
        <dbReference type="ARBA" id="ARBA00022692"/>
    </source>
</evidence>
<name>A0A0K9NZ09_ZOSMR</name>
<dbReference type="EMBL" id="LFYR01001429">
    <property type="protein sequence ID" value="KMZ61964.1"/>
    <property type="molecule type" value="Genomic_DNA"/>
</dbReference>
<evidence type="ECO:0000256" key="10">
    <source>
        <dbReference type="ARBA" id="ARBA00023136"/>
    </source>
</evidence>
<evidence type="ECO:0000256" key="3">
    <source>
        <dbReference type="ARBA" id="ARBA00004141"/>
    </source>
</evidence>
<dbReference type="InterPro" id="IPR057290">
    <property type="entry name" value="CHX17_C"/>
</dbReference>
<proteinExistence type="inferred from homology"/>
<feature type="domain" description="Cation/H+ exchanger transmembrane" evidence="13">
    <location>
        <begin position="41"/>
        <end position="411"/>
    </location>
</feature>
<keyword evidence="10 12" id="KW-0472">Membrane</keyword>
<feature type="transmembrane region" description="Helical" evidence="12">
    <location>
        <begin position="122"/>
        <end position="143"/>
    </location>
</feature>
<dbReference type="GO" id="GO:0098662">
    <property type="term" value="P:inorganic cation transmembrane transport"/>
    <property type="evidence" value="ECO:0000318"/>
    <property type="project" value="GO_Central"/>
</dbReference>
<evidence type="ECO:0000256" key="8">
    <source>
        <dbReference type="ARBA" id="ARBA00022989"/>
    </source>
</evidence>
<dbReference type="GO" id="GO:0006813">
    <property type="term" value="P:potassium ion transport"/>
    <property type="evidence" value="ECO:0007669"/>
    <property type="project" value="UniProtKB-KW"/>
</dbReference>
<dbReference type="Pfam" id="PF00999">
    <property type="entry name" value="Na_H_Exchanger"/>
    <property type="match status" value="1"/>
</dbReference>
<keyword evidence="4" id="KW-0813">Transport</keyword>
<evidence type="ECO:0000256" key="11">
    <source>
        <dbReference type="ARBA" id="ARBA00038341"/>
    </source>
</evidence>